<evidence type="ECO:0000313" key="2">
    <source>
        <dbReference type="Proteomes" id="UP001151582"/>
    </source>
</evidence>
<comment type="caution">
    <text evidence="1">The sequence shown here is derived from an EMBL/GenBank/DDBJ whole genome shotgun (WGS) entry which is preliminary data.</text>
</comment>
<evidence type="ECO:0000313" key="1">
    <source>
        <dbReference type="EMBL" id="KAJ1978932.1"/>
    </source>
</evidence>
<accession>A0A9W8B1G7</accession>
<gene>
    <name evidence="1" type="ORF">H4R34_003029</name>
</gene>
<protein>
    <submittedName>
        <fullName evidence="1">Uncharacterized protein</fullName>
    </submittedName>
</protein>
<dbReference type="Proteomes" id="UP001151582">
    <property type="component" value="Unassembled WGS sequence"/>
</dbReference>
<dbReference type="EMBL" id="JANBQB010000248">
    <property type="protein sequence ID" value="KAJ1978932.1"/>
    <property type="molecule type" value="Genomic_DNA"/>
</dbReference>
<reference evidence="1" key="1">
    <citation type="submission" date="2022-07" db="EMBL/GenBank/DDBJ databases">
        <title>Phylogenomic reconstructions and comparative analyses of Kickxellomycotina fungi.</title>
        <authorList>
            <person name="Reynolds N.K."/>
            <person name="Stajich J.E."/>
            <person name="Barry K."/>
            <person name="Grigoriev I.V."/>
            <person name="Crous P."/>
            <person name="Smith M.E."/>
        </authorList>
    </citation>
    <scope>NUCLEOTIDE SEQUENCE</scope>
    <source>
        <strain evidence="1">RSA 567</strain>
    </source>
</reference>
<proteinExistence type="predicted"/>
<organism evidence="1 2">
    <name type="scientific">Dimargaris verticillata</name>
    <dbReference type="NCBI Taxonomy" id="2761393"/>
    <lineage>
        <taxon>Eukaryota</taxon>
        <taxon>Fungi</taxon>
        <taxon>Fungi incertae sedis</taxon>
        <taxon>Zoopagomycota</taxon>
        <taxon>Kickxellomycotina</taxon>
        <taxon>Dimargaritomycetes</taxon>
        <taxon>Dimargaritales</taxon>
        <taxon>Dimargaritaceae</taxon>
        <taxon>Dimargaris</taxon>
    </lineage>
</organism>
<dbReference type="AlphaFoldDB" id="A0A9W8B1G7"/>
<dbReference type="OrthoDB" id="10384892at2759"/>
<name>A0A9W8B1G7_9FUNG</name>
<sequence length="306" mass="33873">MPRPVTIDLCAVVLSELVDIPDPIHILCSTHSDILKNVCHRAENILTAYMTDDNNPISALVSGLSQLNMNTFEQRMFNMILEGEVIFPVATNMHAAEDQMTRALHTCFYVGLLLRDHHIKLHSKNVGRVMRVSSAMPMRKEKDVVALGKHPHVPVVVYFQLTQTVMSCVILTDETTDLVLVQPSDSHADSGTVVLAAPLADTKISVTPKPVKPSARVINARDAVFTEQPGRQLTLGGCYYRPGLFTTSNAIQKLDLVLQFKDHATTFYVETKLAALQSQSRLNQVDEITELLGLCWEPTSSLLSTQ</sequence>
<keyword evidence="2" id="KW-1185">Reference proteome</keyword>